<evidence type="ECO:0000313" key="8">
    <source>
        <dbReference type="EMBL" id="ARO14504.1"/>
    </source>
</evidence>
<dbReference type="InterPro" id="IPR000522">
    <property type="entry name" value="ABC_transptr_permease_BtuC"/>
</dbReference>
<keyword evidence="5" id="KW-0812">Transmembrane</keyword>
<reference evidence="8 9" key="1">
    <citation type="submission" date="2017-02" db="EMBL/GenBank/DDBJ databases">
        <title>Ketogulonicigenium robustum SPU B003 Genome sequencing and assembly.</title>
        <authorList>
            <person name="Li Y."/>
            <person name="Liu L."/>
            <person name="Wang C."/>
            <person name="Zhang M."/>
            <person name="Zhang T."/>
            <person name="Zhang Y."/>
        </authorList>
    </citation>
    <scope>NUCLEOTIDE SEQUENCE [LARGE SCALE GENOMIC DNA]</scope>
    <source>
        <strain evidence="8 9">SPU_B003</strain>
    </source>
</reference>
<evidence type="ECO:0000256" key="6">
    <source>
        <dbReference type="ARBA" id="ARBA00022989"/>
    </source>
</evidence>
<dbReference type="AlphaFoldDB" id="A0A1W6NZ73"/>
<evidence type="ECO:0000256" key="3">
    <source>
        <dbReference type="ARBA" id="ARBA00022448"/>
    </source>
</evidence>
<dbReference type="GO" id="GO:0022857">
    <property type="term" value="F:transmembrane transporter activity"/>
    <property type="evidence" value="ECO:0007669"/>
    <property type="project" value="InterPro"/>
</dbReference>
<comment type="subcellular location">
    <subcellularLocation>
        <location evidence="1">Cell membrane</location>
        <topology evidence="1">Multi-pass membrane protein</topology>
    </subcellularLocation>
</comment>
<dbReference type="RefSeq" id="WP_085786043.1">
    <property type="nucleotide sequence ID" value="NZ_CP019937.1"/>
</dbReference>
<sequence>MYGRHWCFNAYLISCAPLEDAQAARIWLHGSLNGVSWPQVLPMVGWFAVCASLALLWAPKLKLLELGRVSAASLGLNPQRAALQLIGVSICLAAAAISAGGPIDSIALAAPLLAQRLARSAGINLGCTAPSGLHRSDWGRVTAGRRFCRAAAAGAVSNSCGVDHRGNGAALVFCLFWRVRGAGTEATV</sequence>
<dbReference type="STRING" id="92947.BVG79_01158"/>
<comment type="similarity">
    <text evidence="2">Belongs to the binding-protein-dependent transport system permease family. FecCD subfamily.</text>
</comment>
<evidence type="ECO:0000256" key="4">
    <source>
        <dbReference type="ARBA" id="ARBA00022475"/>
    </source>
</evidence>
<dbReference type="Proteomes" id="UP000242447">
    <property type="component" value="Chromosome"/>
</dbReference>
<dbReference type="SUPFAM" id="SSF81345">
    <property type="entry name" value="ABC transporter involved in vitamin B12 uptake, BtuC"/>
    <property type="match status" value="1"/>
</dbReference>
<evidence type="ECO:0000256" key="2">
    <source>
        <dbReference type="ARBA" id="ARBA00007935"/>
    </source>
</evidence>
<accession>A0A1W6NZ73</accession>
<dbReference type="GO" id="GO:0033214">
    <property type="term" value="P:siderophore-iron import into cell"/>
    <property type="evidence" value="ECO:0007669"/>
    <property type="project" value="TreeGrafter"/>
</dbReference>
<keyword evidence="6" id="KW-1133">Transmembrane helix</keyword>
<proteinExistence type="inferred from homology"/>
<protein>
    <submittedName>
        <fullName evidence="8">Ferric enterobactin transport system, permease component</fullName>
    </submittedName>
</protein>
<gene>
    <name evidence="8" type="primary">fhuB</name>
    <name evidence="8" type="ORF">BVG79_01158</name>
</gene>
<evidence type="ECO:0000256" key="1">
    <source>
        <dbReference type="ARBA" id="ARBA00004651"/>
    </source>
</evidence>
<dbReference type="Pfam" id="PF01032">
    <property type="entry name" value="FecCD"/>
    <property type="match status" value="1"/>
</dbReference>
<dbReference type="InterPro" id="IPR037294">
    <property type="entry name" value="ABC_BtuC-like"/>
</dbReference>
<evidence type="ECO:0000256" key="5">
    <source>
        <dbReference type="ARBA" id="ARBA00022692"/>
    </source>
</evidence>
<organism evidence="8 9">
    <name type="scientific">Ketogulonicigenium robustum</name>
    <dbReference type="NCBI Taxonomy" id="92947"/>
    <lineage>
        <taxon>Bacteria</taxon>
        <taxon>Pseudomonadati</taxon>
        <taxon>Pseudomonadota</taxon>
        <taxon>Alphaproteobacteria</taxon>
        <taxon>Rhodobacterales</taxon>
        <taxon>Roseobacteraceae</taxon>
        <taxon>Ketogulonicigenium</taxon>
    </lineage>
</organism>
<dbReference type="Gene3D" id="1.10.3470.10">
    <property type="entry name" value="ABC transporter involved in vitamin B12 uptake, BtuC"/>
    <property type="match status" value="1"/>
</dbReference>
<evidence type="ECO:0000256" key="7">
    <source>
        <dbReference type="ARBA" id="ARBA00023136"/>
    </source>
</evidence>
<name>A0A1W6NZ73_9RHOB</name>
<dbReference type="PANTHER" id="PTHR30472:SF24">
    <property type="entry name" value="FERRIC ENTEROBACTIN TRANSPORT SYSTEM PERMEASE PROTEIN FEPG"/>
    <property type="match status" value="1"/>
</dbReference>
<evidence type="ECO:0000313" key="9">
    <source>
        <dbReference type="Proteomes" id="UP000242447"/>
    </source>
</evidence>
<keyword evidence="4" id="KW-1003">Cell membrane</keyword>
<keyword evidence="3" id="KW-0813">Transport</keyword>
<keyword evidence="9" id="KW-1185">Reference proteome</keyword>
<dbReference type="GO" id="GO:0005886">
    <property type="term" value="C:plasma membrane"/>
    <property type="evidence" value="ECO:0007669"/>
    <property type="project" value="UniProtKB-SubCell"/>
</dbReference>
<dbReference type="PANTHER" id="PTHR30472">
    <property type="entry name" value="FERRIC ENTEROBACTIN TRANSPORT SYSTEM PERMEASE PROTEIN"/>
    <property type="match status" value="1"/>
</dbReference>
<keyword evidence="7" id="KW-0472">Membrane</keyword>
<dbReference type="EMBL" id="CP019937">
    <property type="protein sequence ID" value="ARO14504.1"/>
    <property type="molecule type" value="Genomic_DNA"/>
</dbReference>
<dbReference type="KEGG" id="kro:BVG79_01158"/>